<dbReference type="OrthoDB" id="2947935at2759"/>
<keyword evidence="3" id="KW-1185">Reference proteome</keyword>
<evidence type="ECO:0000313" key="2">
    <source>
        <dbReference type="EMBL" id="KAE8146725.1"/>
    </source>
</evidence>
<organism evidence="2 3">
    <name type="scientific">Aspergillus avenaceus</name>
    <dbReference type="NCBI Taxonomy" id="36643"/>
    <lineage>
        <taxon>Eukaryota</taxon>
        <taxon>Fungi</taxon>
        <taxon>Dikarya</taxon>
        <taxon>Ascomycota</taxon>
        <taxon>Pezizomycotina</taxon>
        <taxon>Eurotiomycetes</taxon>
        <taxon>Eurotiomycetidae</taxon>
        <taxon>Eurotiales</taxon>
        <taxon>Aspergillaceae</taxon>
        <taxon>Aspergillus</taxon>
        <taxon>Aspergillus subgen. Circumdati</taxon>
    </lineage>
</organism>
<proteinExistence type="predicted"/>
<dbReference type="EMBL" id="ML742245">
    <property type="protein sequence ID" value="KAE8146725.1"/>
    <property type="molecule type" value="Genomic_DNA"/>
</dbReference>
<accession>A0A5N6TK80</accession>
<evidence type="ECO:0000256" key="1">
    <source>
        <dbReference type="SAM" id="SignalP"/>
    </source>
</evidence>
<reference evidence="2 3" key="1">
    <citation type="submission" date="2019-04" db="EMBL/GenBank/DDBJ databases">
        <title>Friends and foes A comparative genomics study of 23 Aspergillus species from section Flavi.</title>
        <authorList>
            <consortium name="DOE Joint Genome Institute"/>
            <person name="Kjaerbolling I."/>
            <person name="Vesth T."/>
            <person name="Frisvad J.C."/>
            <person name="Nybo J.L."/>
            <person name="Theobald S."/>
            <person name="Kildgaard S."/>
            <person name="Isbrandt T."/>
            <person name="Kuo A."/>
            <person name="Sato A."/>
            <person name="Lyhne E.K."/>
            <person name="Kogle M.E."/>
            <person name="Wiebenga A."/>
            <person name="Kun R.S."/>
            <person name="Lubbers R.J."/>
            <person name="Makela M.R."/>
            <person name="Barry K."/>
            <person name="Chovatia M."/>
            <person name="Clum A."/>
            <person name="Daum C."/>
            <person name="Haridas S."/>
            <person name="He G."/>
            <person name="LaButti K."/>
            <person name="Lipzen A."/>
            <person name="Mondo S."/>
            <person name="Riley R."/>
            <person name="Salamov A."/>
            <person name="Simmons B.A."/>
            <person name="Magnuson J.K."/>
            <person name="Henrissat B."/>
            <person name="Mortensen U.H."/>
            <person name="Larsen T.O."/>
            <person name="Devries R.P."/>
            <person name="Grigoriev I.V."/>
            <person name="Machida M."/>
            <person name="Baker S.E."/>
            <person name="Andersen M.R."/>
        </authorList>
    </citation>
    <scope>NUCLEOTIDE SEQUENCE [LARGE SCALE GENOMIC DNA]</scope>
    <source>
        <strain evidence="2 3">IBT 18842</strain>
    </source>
</reference>
<name>A0A5N6TK80_ASPAV</name>
<dbReference type="Gene3D" id="2.30.60.10">
    <property type="entry name" value="Cyanovirin-N"/>
    <property type="match status" value="1"/>
</dbReference>
<feature type="chain" id="PRO_5024814093" description="Cyanovirin-N domain-containing protein" evidence="1">
    <location>
        <begin position="21"/>
        <end position="140"/>
    </location>
</feature>
<dbReference type="SUPFAM" id="SSF51322">
    <property type="entry name" value="Cyanovirin-N"/>
    <property type="match status" value="1"/>
</dbReference>
<sequence>MQRILKIALITLATITVANADFFSACMGHFKLTNPLYMLEATCRNNAGHNITSELDLSLCWAEKRKDTSGGFQCWKCKALNGTAISAEIGESGPDDTIPNELVCTCTSKGDTGGGAEELKDNVIAEDGLLKCWEHTGKII</sequence>
<keyword evidence="1" id="KW-0732">Signal</keyword>
<evidence type="ECO:0000313" key="3">
    <source>
        <dbReference type="Proteomes" id="UP000325780"/>
    </source>
</evidence>
<feature type="signal peptide" evidence="1">
    <location>
        <begin position="1"/>
        <end position="20"/>
    </location>
</feature>
<dbReference type="Proteomes" id="UP000325780">
    <property type="component" value="Unassembled WGS sequence"/>
</dbReference>
<dbReference type="InterPro" id="IPR036673">
    <property type="entry name" value="Cyanovirin-N_sf"/>
</dbReference>
<gene>
    <name evidence="2" type="ORF">BDV25DRAFT_143407</name>
</gene>
<evidence type="ECO:0008006" key="4">
    <source>
        <dbReference type="Google" id="ProtNLM"/>
    </source>
</evidence>
<dbReference type="AlphaFoldDB" id="A0A5N6TK80"/>
<protein>
    <recommendedName>
        <fullName evidence="4">Cyanovirin-N domain-containing protein</fullName>
    </recommendedName>
</protein>